<dbReference type="InterPro" id="IPR000917">
    <property type="entry name" value="Sulfatase_N"/>
</dbReference>
<comment type="caution">
    <text evidence="6">The sequence shown here is derived from an EMBL/GenBank/DDBJ whole genome shotgun (WGS) entry which is preliminary data.</text>
</comment>
<evidence type="ECO:0000256" key="1">
    <source>
        <dbReference type="ARBA" id="ARBA00022723"/>
    </source>
</evidence>
<evidence type="ECO:0000256" key="4">
    <source>
        <dbReference type="SAM" id="SignalP"/>
    </source>
</evidence>
<name>A0A812V9Z7_9DINO</name>
<keyword evidence="1" id="KW-0479">Metal-binding</keyword>
<dbReference type="Pfam" id="PF00884">
    <property type="entry name" value="Sulfatase"/>
    <property type="match status" value="1"/>
</dbReference>
<dbReference type="InterPro" id="IPR017850">
    <property type="entry name" value="Alkaline_phosphatase_core_sf"/>
</dbReference>
<feature type="signal peptide" evidence="4">
    <location>
        <begin position="1"/>
        <end position="26"/>
    </location>
</feature>
<dbReference type="GO" id="GO:0046872">
    <property type="term" value="F:metal ion binding"/>
    <property type="evidence" value="ECO:0007669"/>
    <property type="project" value="UniProtKB-KW"/>
</dbReference>
<sequence length="858" mass="95694">MGASGTSGTVLRCLLVSLACLRWAAGAHCEGEGCKAAEEAESTELLQHAAKDSAAKDGWGRYNSYGHGGGGYKKPNILVIIIDDMGWNQVGFRARPANLDVVTPNIDWMASEGIIMDRFYATPWCAPSRGALQTGRLDVLNPYIANNVWNWDPSASYVDKAGQTKTTPIIGGVQPNTLTIGKRLKEMGYRTHLNGKWGIGGGAFLNTPMGMGYETFMGWFGDSMESCDGTEPGFAVGGAGPLMNALPGFWRQDSTENFNSSWCELLRADYLLGKLSEEEFFVGCKSFKQELDDVADEKIRRRSRQIILEHNYEEAPLFLVHALQLMHLPIQYPRRFARTTVQNLTHPTNEDLRSATYGALEYVDWVIGDLTWALTELKQYQNTIVFLTSDNGGAIYAGTANNNYPLRGGKFNNFEGGQRVNALFSGGWVTETLQKYHVQPFTSNTVMSINDLSETLLEMITGRPYPDGGMRNEPGPLTGVPMWRAIFEKTQVPRKITYSEVMELRVGANIVDLKKIWFTENSTLISDGNWTPNFPNNSQFIPDFAYKYVRPCSQPYCYFDLHLDPFEQKNLPLDPLQEEALRQEVREDWDLFVIDTSRVRQIDRNIPTPKKVSLWTHMGASGPFLNAAAVPVIPPFAECWCRWIDDGLEPESVTHVIFNLYLGPRCVDDAAAQLAPGALRCRPPLRLTQAPIPWNLSEALWAEIGFETEDFDRIRKAEWLVGPFSLPVPLLLLEWNLPVIAGLRAMNDRIGFANWANIGKYPFNLAYTDHCPEFDIFTAPTPVTQVTDWLLSAGIFNNPTGGAGNGTERNVTACFPINATSSVCPTLDNNPPTVDGYNVPVYGTLECLQYCVLWNPDQ</sequence>
<evidence type="ECO:0000259" key="5">
    <source>
        <dbReference type="Pfam" id="PF00884"/>
    </source>
</evidence>
<evidence type="ECO:0000256" key="3">
    <source>
        <dbReference type="ARBA" id="ARBA00023180"/>
    </source>
</evidence>
<feature type="chain" id="PRO_5032433796" evidence="4">
    <location>
        <begin position="27"/>
        <end position="858"/>
    </location>
</feature>
<proteinExistence type="predicted"/>
<dbReference type="OrthoDB" id="103349at2759"/>
<accession>A0A812V9Z7</accession>
<dbReference type="Proteomes" id="UP000604046">
    <property type="component" value="Unassembled WGS sequence"/>
</dbReference>
<dbReference type="PANTHER" id="PTHR10342">
    <property type="entry name" value="ARYLSULFATASE"/>
    <property type="match status" value="1"/>
</dbReference>
<dbReference type="InterPro" id="IPR047115">
    <property type="entry name" value="ARSB"/>
</dbReference>
<keyword evidence="4" id="KW-0732">Signal</keyword>
<evidence type="ECO:0000313" key="7">
    <source>
        <dbReference type="Proteomes" id="UP000604046"/>
    </source>
</evidence>
<protein>
    <submittedName>
        <fullName evidence="6">ARSB protein</fullName>
    </submittedName>
</protein>
<keyword evidence="2" id="KW-0106">Calcium</keyword>
<keyword evidence="3" id="KW-0325">Glycoprotein</keyword>
<dbReference type="PANTHER" id="PTHR10342:SF274">
    <property type="entry name" value="ARYLSULFATASE B"/>
    <property type="match status" value="1"/>
</dbReference>
<dbReference type="AlphaFoldDB" id="A0A812V9Z7"/>
<dbReference type="Gene3D" id="3.40.720.10">
    <property type="entry name" value="Alkaline Phosphatase, subunit A"/>
    <property type="match status" value="1"/>
</dbReference>
<dbReference type="SUPFAM" id="SSF53649">
    <property type="entry name" value="Alkaline phosphatase-like"/>
    <property type="match status" value="1"/>
</dbReference>
<organism evidence="6 7">
    <name type="scientific">Symbiodinium natans</name>
    <dbReference type="NCBI Taxonomy" id="878477"/>
    <lineage>
        <taxon>Eukaryota</taxon>
        <taxon>Sar</taxon>
        <taxon>Alveolata</taxon>
        <taxon>Dinophyceae</taxon>
        <taxon>Suessiales</taxon>
        <taxon>Symbiodiniaceae</taxon>
        <taxon>Symbiodinium</taxon>
    </lineage>
</organism>
<feature type="domain" description="Sulfatase N-terminal" evidence="5">
    <location>
        <begin position="75"/>
        <end position="459"/>
    </location>
</feature>
<dbReference type="GO" id="GO:0008484">
    <property type="term" value="F:sulfuric ester hydrolase activity"/>
    <property type="evidence" value="ECO:0007669"/>
    <property type="project" value="InterPro"/>
</dbReference>
<evidence type="ECO:0000256" key="2">
    <source>
        <dbReference type="ARBA" id="ARBA00022837"/>
    </source>
</evidence>
<gene>
    <name evidence="6" type="primary">ARSB</name>
    <name evidence="6" type="ORF">SNAT2548_LOCUS34716</name>
</gene>
<evidence type="ECO:0000313" key="6">
    <source>
        <dbReference type="EMBL" id="CAE7610667.1"/>
    </source>
</evidence>
<keyword evidence="7" id="KW-1185">Reference proteome</keyword>
<reference evidence="6" key="1">
    <citation type="submission" date="2021-02" db="EMBL/GenBank/DDBJ databases">
        <authorList>
            <person name="Dougan E. K."/>
            <person name="Rhodes N."/>
            <person name="Thang M."/>
            <person name="Chan C."/>
        </authorList>
    </citation>
    <scope>NUCLEOTIDE SEQUENCE</scope>
</reference>
<dbReference type="EMBL" id="CAJNDS010002825">
    <property type="protein sequence ID" value="CAE7610667.1"/>
    <property type="molecule type" value="Genomic_DNA"/>
</dbReference>